<keyword evidence="1" id="KW-0812">Transmembrane</keyword>
<organism evidence="3 4">
    <name type="scientific">Dreissena polymorpha</name>
    <name type="common">Zebra mussel</name>
    <name type="synonym">Mytilus polymorpha</name>
    <dbReference type="NCBI Taxonomy" id="45954"/>
    <lineage>
        <taxon>Eukaryota</taxon>
        <taxon>Metazoa</taxon>
        <taxon>Spiralia</taxon>
        <taxon>Lophotrochozoa</taxon>
        <taxon>Mollusca</taxon>
        <taxon>Bivalvia</taxon>
        <taxon>Autobranchia</taxon>
        <taxon>Heteroconchia</taxon>
        <taxon>Euheterodonta</taxon>
        <taxon>Imparidentia</taxon>
        <taxon>Neoheterodontei</taxon>
        <taxon>Myida</taxon>
        <taxon>Dreissenoidea</taxon>
        <taxon>Dreissenidae</taxon>
        <taxon>Dreissena</taxon>
    </lineage>
</organism>
<evidence type="ECO:0000313" key="4">
    <source>
        <dbReference type="Proteomes" id="UP000828390"/>
    </source>
</evidence>
<gene>
    <name evidence="3" type="ORF">DPMN_167478</name>
</gene>
<reference evidence="3" key="2">
    <citation type="submission" date="2020-11" db="EMBL/GenBank/DDBJ databases">
        <authorList>
            <person name="McCartney M.A."/>
            <person name="Auch B."/>
            <person name="Kono T."/>
            <person name="Mallez S."/>
            <person name="Becker A."/>
            <person name="Gohl D.M."/>
            <person name="Silverstein K.A.T."/>
            <person name="Koren S."/>
            <person name="Bechman K.B."/>
            <person name="Herman A."/>
            <person name="Abrahante J.E."/>
            <person name="Garbe J."/>
        </authorList>
    </citation>
    <scope>NUCLEOTIDE SEQUENCE</scope>
    <source>
        <strain evidence="3">Duluth1</strain>
        <tissue evidence="3">Whole animal</tissue>
    </source>
</reference>
<proteinExistence type="predicted"/>
<reference evidence="3" key="1">
    <citation type="journal article" date="2019" name="bioRxiv">
        <title>The Genome of the Zebra Mussel, Dreissena polymorpha: A Resource for Invasive Species Research.</title>
        <authorList>
            <person name="McCartney M.A."/>
            <person name="Auch B."/>
            <person name="Kono T."/>
            <person name="Mallez S."/>
            <person name="Zhang Y."/>
            <person name="Obille A."/>
            <person name="Becker A."/>
            <person name="Abrahante J.E."/>
            <person name="Garbe J."/>
            <person name="Badalamenti J.P."/>
            <person name="Herman A."/>
            <person name="Mangelson H."/>
            <person name="Liachko I."/>
            <person name="Sullivan S."/>
            <person name="Sone E.D."/>
            <person name="Koren S."/>
            <person name="Silverstein K.A.T."/>
            <person name="Beckman K.B."/>
            <person name="Gohl D.M."/>
        </authorList>
    </citation>
    <scope>NUCLEOTIDE SEQUENCE</scope>
    <source>
        <strain evidence="3">Duluth1</strain>
        <tissue evidence="3">Whole animal</tissue>
    </source>
</reference>
<dbReference type="Proteomes" id="UP000828390">
    <property type="component" value="Unassembled WGS sequence"/>
</dbReference>
<keyword evidence="1" id="KW-1133">Transmembrane helix</keyword>
<keyword evidence="4" id="KW-1185">Reference proteome</keyword>
<dbReference type="AlphaFoldDB" id="A0A9D4IYU3"/>
<sequence length="304" mass="33234">MLLLHIWSFIVGIGAYIVDAASLPEGHVAIDKPSEVLAHSSSDTISSTSSRTTNIVPPTVSASITMTTSNLIEVTSRASSGTNETTKAFLSTISSSITYLPNEVNEVSLSIGEQPVAERIFDRNTLVPSDVDKLSTASQIGIGLGALCIFVIIGIVGVYVCYKRMRTSPKDSDKKSQSGYEDTTLDSTLDISGAAASYNDERNSRSLPTAADDDCVYAIPNKRRRKDGITKDDDRDGTRINGMITGFDMIINNERIERESTRHYDVTTLYRVYQSTDANDYGYNVASINPHTRMDISNDYDKLN</sequence>
<protein>
    <recommendedName>
        <fullName evidence="5">Mid2 domain-containing protein</fullName>
    </recommendedName>
</protein>
<evidence type="ECO:0000256" key="1">
    <source>
        <dbReference type="SAM" id="Phobius"/>
    </source>
</evidence>
<keyword evidence="1" id="KW-0472">Membrane</keyword>
<dbReference type="EMBL" id="JAIWYP010000008">
    <property type="protein sequence ID" value="KAH3789303.1"/>
    <property type="molecule type" value="Genomic_DNA"/>
</dbReference>
<feature type="transmembrane region" description="Helical" evidence="1">
    <location>
        <begin position="140"/>
        <end position="162"/>
    </location>
</feature>
<evidence type="ECO:0008006" key="5">
    <source>
        <dbReference type="Google" id="ProtNLM"/>
    </source>
</evidence>
<name>A0A9D4IYU3_DREPO</name>
<keyword evidence="2" id="KW-0732">Signal</keyword>
<evidence type="ECO:0000256" key="2">
    <source>
        <dbReference type="SAM" id="SignalP"/>
    </source>
</evidence>
<comment type="caution">
    <text evidence="3">The sequence shown here is derived from an EMBL/GenBank/DDBJ whole genome shotgun (WGS) entry which is preliminary data.</text>
</comment>
<evidence type="ECO:0000313" key="3">
    <source>
        <dbReference type="EMBL" id="KAH3789303.1"/>
    </source>
</evidence>
<feature type="chain" id="PRO_5038670064" description="Mid2 domain-containing protein" evidence="2">
    <location>
        <begin position="21"/>
        <end position="304"/>
    </location>
</feature>
<feature type="signal peptide" evidence="2">
    <location>
        <begin position="1"/>
        <end position="20"/>
    </location>
</feature>
<accession>A0A9D4IYU3</accession>